<protein>
    <recommendedName>
        <fullName evidence="5">DUF3137 domain-containing protein</fullName>
    </recommendedName>
</protein>
<feature type="transmembrane region" description="Helical" evidence="2">
    <location>
        <begin position="342"/>
        <end position="364"/>
    </location>
</feature>
<feature type="transmembrane region" description="Helical" evidence="2">
    <location>
        <begin position="69"/>
        <end position="92"/>
    </location>
</feature>
<dbReference type="OrthoDB" id="5054050at2"/>
<comment type="caution">
    <text evidence="3">The sequence shown here is derived from an EMBL/GenBank/DDBJ whole genome shotgun (WGS) entry which is preliminary data.</text>
</comment>
<dbReference type="AlphaFoldDB" id="A0A3L7J589"/>
<keyword evidence="2" id="KW-0472">Membrane</keyword>
<organism evidence="3 4">
    <name type="scientific">Mycetocola zhadangensis</name>
    <dbReference type="NCBI Taxonomy" id="1164595"/>
    <lineage>
        <taxon>Bacteria</taxon>
        <taxon>Bacillati</taxon>
        <taxon>Actinomycetota</taxon>
        <taxon>Actinomycetes</taxon>
        <taxon>Micrococcales</taxon>
        <taxon>Microbacteriaceae</taxon>
        <taxon>Mycetocola</taxon>
    </lineage>
</organism>
<keyword evidence="4" id="KW-1185">Reference proteome</keyword>
<evidence type="ECO:0000313" key="4">
    <source>
        <dbReference type="Proteomes" id="UP000282460"/>
    </source>
</evidence>
<feature type="region of interest" description="Disordered" evidence="1">
    <location>
        <begin position="311"/>
        <end position="333"/>
    </location>
</feature>
<reference evidence="3 4" key="1">
    <citation type="submission" date="2018-10" db="EMBL/GenBank/DDBJ databases">
        <authorList>
            <person name="Li J."/>
        </authorList>
    </citation>
    <scope>NUCLEOTIDE SEQUENCE [LARGE SCALE GENOMIC DNA]</scope>
    <source>
        <strain evidence="3 4">ZD1-4</strain>
    </source>
</reference>
<keyword evidence="2" id="KW-0812">Transmembrane</keyword>
<dbReference type="Proteomes" id="UP000282460">
    <property type="component" value="Unassembled WGS sequence"/>
</dbReference>
<keyword evidence="2" id="KW-1133">Transmembrane helix</keyword>
<evidence type="ECO:0000313" key="3">
    <source>
        <dbReference type="EMBL" id="RLQ84641.1"/>
    </source>
</evidence>
<sequence length="365" mass="40633">MSSLRPGLAFDPTPLTEPVDARRVHEHHQAHKASRPRTAGDVIVWVVMALLVPFGLIPVVMLFTDLARLPAGPVIVPVVFGGMIAATVLIISRVRRQVRRDREIRYRLDRFAAANSMTYQSRVANPSLPGMIFSIGGDRITTDALRTVTSPHVEYGHHQYVVRRGKRSTTFRWGYIAIELGTALPHIVLDAVANNSILGTNLPTSFGAQQRLSLEGDFDRYFELYCPEGYERDALYLFSPDIMARFADTAALFDVEIVDNTLFLYTGPGISTVNPEMWAWLFGTVSALQSKVDQWTRWRDERLLEPSAVPADTPVATSVGTPPPSRPPGVAMKGRRLRRGRGNVWIIFGFLTLVALGWFLPLLAV</sequence>
<accession>A0A3L7J589</accession>
<name>A0A3L7J589_9MICO</name>
<evidence type="ECO:0008006" key="5">
    <source>
        <dbReference type="Google" id="ProtNLM"/>
    </source>
</evidence>
<feature type="transmembrane region" description="Helical" evidence="2">
    <location>
        <begin position="42"/>
        <end position="63"/>
    </location>
</feature>
<gene>
    <name evidence="3" type="ORF">D9V28_07645</name>
</gene>
<dbReference type="EMBL" id="RCWJ01000002">
    <property type="protein sequence ID" value="RLQ84641.1"/>
    <property type="molecule type" value="Genomic_DNA"/>
</dbReference>
<evidence type="ECO:0000256" key="1">
    <source>
        <dbReference type="SAM" id="MobiDB-lite"/>
    </source>
</evidence>
<proteinExistence type="predicted"/>
<evidence type="ECO:0000256" key="2">
    <source>
        <dbReference type="SAM" id="Phobius"/>
    </source>
</evidence>